<evidence type="ECO:0000313" key="9">
    <source>
        <dbReference type="EMBL" id="SHI00704.1"/>
    </source>
</evidence>
<evidence type="ECO:0000256" key="3">
    <source>
        <dbReference type="ARBA" id="ARBA00022475"/>
    </source>
</evidence>
<dbReference type="PANTHER" id="PTHR20855">
    <property type="entry name" value="ADIPOR/PROGESTIN RECEPTOR-RELATED"/>
    <property type="match status" value="1"/>
</dbReference>
<dbReference type="NCBIfam" id="TIGR01065">
    <property type="entry name" value="hlyIII"/>
    <property type="match status" value="1"/>
</dbReference>
<dbReference type="GO" id="GO:0046872">
    <property type="term" value="F:metal ion binding"/>
    <property type="evidence" value="ECO:0007669"/>
    <property type="project" value="UniProtKB-KW"/>
</dbReference>
<dbReference type="OrthoDB" id="9813689at2"/>
<keyword evidence="7" id="KW-0862">Zinc</keyword>
<dbReference type="STRING" id="947013.SAMN04488109_6715"/>
<proteinExistence type="inferred from homology"/>
<keyword evidence="5 8" id="KW-1133">Transmembrane helix</keyword>
<dbReference type="Proteomes" id="UP000184212">
    <property type="component" value="Unassembled WGS sequence"/>
</dbReference>
<feature type="transmembrane region" description="Helical" evidence="8">
    <location>
        <begin position="82"/>
        <end position="101"/>
    </location>
</feature>
<comment type="subcellular location">
    <subcellularLocation>
        <location evidence="1">Cell membrane</location>
        <topology evidence="1">Multi-pass membrane protein</topology>
    </subcellularLocation>
</comment>
<evidence type="ECO:0000256" key="1">
    <source>
        <dbReference type="ARBA" id="ARBA00004651"/>
    </source>
</evidence>
<evidence type="ECO:0000256" key="6">
    <source>
        <dbReference type="ARBA" id="ARBA00023136"/>
    </source>
</evidence>
<dbReference type="RefSeq" id="WP_073143490.1">
    <property type="nucleotide sequence ID" value="NZ_FQWQ01000006.1"/>
</dbReference>
<organism evidence="9 10">
    <name type="scientific">Chryseolinea serpens</name>
    <dbReference type="NCBI Taxonomy" id="947013"/>
    <lineage>
        <taxon>Bacteria</taxon>
        <taxon>Pseudomonadati</taxon>
        <taxon>Bacteroidota</taxon>
        <taxon>Cytophagia</taxon>
        <taxon>Cytophagales</taxon>
        <taxon>Fulvivirgaceae</taxon>
        <taxon>Chryseolinea</taxon>
    </lineage>
</organism>
<evidence type="ECO:0000256" key="2">
    <source>
        <dbReference type="ARBA" id="ARBA00008488"/>
    </source>
</evidence>
<dbReference type="GO" id="GO:0005886">
    <property type="term" value="C:plasma membrane"/>
    <property type="evidence" value="ECO:0007669"/>
    <property type="project" value="UniProtKB-SubCell"/>
</dbReference>
<dbReference type="InterPro" id="IPR004254">
    <property type="entry name" value="AdipoR/HlyIII-related"/>
</dbReference>
<feature type="transmembrane region" description="Helical" evidence="8">
    <location>
        <begin position="189"/>
        <end position="209"/>
    </location>
</feature>
<feature type="transmembrane region" description="Helical" evidence="8">
    <location>
        <begin position="107"/>
        <end position="126"/>
    </location>
</feature>
<dbReference type="PANTHER" id="PTHR20855:SF3">
    <property type="entry name" value="LD03007P"/>
    <property type="match status" value="1"/>
</dbReference>
<keyword evidence="3" id="KW-1003">Cell membrane</keyword>
<evidence type="ECO:0000256" key="5">
    <source>
        <dbReference type="ARBA" id="ARBA00022989"/>
    </source>
</evidence>
<evidence type="ECO:0000313" key="10">
    <source>
        <dbReference type="Proteomes" id="UP000184212"/>
    </source>
</evidence>
<accession>A0A1M5XME9</accession>
<protein>
    <submittedName>
        <fullName evidence="9">Hemolysin III</fullName>
    </submittedName>
</protein>
<name>A0A1M5XME9_9BACT</name>
<evidence type="ECO:0000256" key="4">
    <source>
        <dbReference type="ARBA" id="ARBA00022692"/>
    </source>
</evidence>
<dbReference type="EMBL" id="FQWQ01000006">
    <property type="protein sequence ID" value="SHI00704.1"/>
    <property type="molecule type" value="Genomic_DNA"/>
</dbReference>
<comment type="similarity">
    <text evidence="2">Belongs to the UPF0073 (Hly-III) family.</text>
</comment>
<dbReference type="AlphaFoldDB" id="A0A1M5XME9"/>
<evidence type="ECO:0000256" key="7">
    <source>
        <dbReference type="PIRSR" id="PIRSR604254-1"/>
    </source>
</evidence>
<feature type="binding site" evidence="7">
    <location>
        <position position="192"/>
    </location>
    <ligand>
        <name>Zn(2+)</name>
        <dbReference type="ChEBI" id="CHEBI:29105"/>
    </ligand>
</feature>
<reference evidence="9 10" key="1">
    <citation type="submission" date="2016-11" db="EMBL/GenBank/DDBJ databases">
        <authorList>
            <person name="Jaros S."/>
            <person name="Januszkiewicz K."/>
            <person name="Wedrychowicz H."/>
        </authorList>
    </citation>
    <scope>NUCLEOTIDE SEQUENCE [LARGE SCALE GENOMIC DNA]</scope>
    <source>
        <strain evidence="9 10">DSM 24574</strain>
    </source>
</reference>
<keyword evidence="6 8" id="KW-0472">Membrane</keyword>
<feature type="binding site" evidence="7">
    <location>
        <position position="66"/>
    </location>
    <ligand>
        <name>Zn(2+)</name>
        <dbReference type="ChEBI" id="CHEBI:29105"/>
    </ligand>
</feature>
<feature type="transmembrane region" description="Helical" evidence="8">
    <location>
        <begin position="12"/>
        <end position="35"/>
    </location>
</feature>
<dbReference type="InterPro" id="IPR005744">
    <property type="entry name" value="Hy-lIII"/>
</dbReference>
<dbReference type="Pfam" id="PF03006">
    <property type="entry name" value="HlyIII"/>
    <property type="match status" value="1"/>
</dbReference>
<keyword evidence="10" id="KW-1185">Reference proteome</keyword>
<dbReference type="GO" id="GO:0140911">
    <property type="term" value="F:pore-forming activity"/>
    <property type="evidence" value="ECO:0007669"/>
    <property type="project" value="InterPro"/>
</dbReference>
<feature type="transmembrane region" description="Helical" evidence="8">
    <location>
        <begin position="41"/>
        <end position="61"/>
    </location>
</feature>
<keyword evidence="7" id="KW-0479">Metal-binding</keyword>
<feature type="binding site" evidence="7">
    <location>
        <position position="188"/>
    </location>
    <ligand>
        <name>Zn(2+)</name>
        <dbReference type="ChEBI" id="CHEBI:29105"/>
    </ligand>
</feature>
<evidence type="ECO:0000256" key="8">
    <source>
        <dbReference type="SAM" id="Phobius"/>
    </source>
</evidence>
<sequence>MEHKTPSLGEEIANAITHGVGALLAIAGLVLLVVFSSLYGTAWHITGFTVFGAMLVILYVMSTLYHSLPSPRVKRLFRKFDHMAIFLLIAGTYTPFCLTVLNGWLGWTIFGLVWACAIGGVVLKAFHTGKAEWISTLLYVTMGWAVVFFIKPVYDHMTTQGFLFLVFGGASYTAGVFFFIKDKMKYAHSIWHIFVLGGSVCHFFAVMSLL</sequence>
<keyword evidence="4 8" id="KW-0812">Transmembrane</keyword>
<gene>
    <name evidence="9" type="ORF">SAMN04488109_6715</name>
</gene>
<feature type="transmembrane region" description="Helical" evidence="8">
    <location>
        <begin position="133"/>
        <end position="150"/>
    </location>
</feature>
<feature type="transmembrane region" description="Helical" evidence="8">
    <location>
        <begin position="162"/>
        <end position="180"/>
    </location>
</feature>